<dbReference type="GO" id="GO:0005886">
    <property type="term" value="C:plasma membrane"/>
    <property type="evidence" value="ECO:0007669"/>
    <property type="project" value="UniProtKB-SubCell"/>
</dbReference>
<feature type="transmembrane region" description="Helical" evidence="7">
    <location>
        <begin position="12"/>
        <end position="33"/>
    </location>
</feature>
<evidence type="ECO:0000256" key="7">
    <source>
        <dbReference type="SAM" id="Phobius"/>
    </source>
</evidence>
<dbReference type="EMBL" id="DMZY01000155">
    <property type="protein sequence ID" value="HAV92578.1"/>
    <property type="molecule type" value="Genomic_DNA"/>
</dbReference>
<dbReference type="AlphaFoldDB" id="A0A350HAL2"/>
<dbReference type="PANTHER" id="PTHR30221">
    <property type="entry name" value="SMALL-CONDUCTANCE MECHANOSENSITIVE CHANNEL"/>
    <property type="match status" value="1"/>
</dbReference>
<dbReference type="Proteomes" id="UP000264062">
    <property type="component" value="Unassembled WGS sequence"/>
</dbReference>
<dbReference type="Pfam" id="PF21088">
    <property type="entry name" value="MS_channel_1st"/>
    <property type="match status" value="1"/>
</dbReference>
<dbReference type="Pfam" id="PF21082">
    <property type="entry name" value="MS_channel_3rd"/>
    <property type="match status" value="1"/>
</dbReference>
<comment type="subcellular location">
    <subcellularLocation>
        <location evidence="1">Cell membrane</location>
        <topology evidence="1">Multi-pass membrane protein</topology>
    </subcellularLocation>
</comment>
<dbReference type="InterPro" id="IPR049278">
    <property type="entry name" value="MS_channel_C"/>
</dbReference>
<evidence type="ECO:0000313" key="12">
    <source>
        <dbReference type="Proteomes" id="UP000264062"/>
    </source>
</evidence>
<evidence type="ECO:0000256" key="5">
    <source>
        <dbReference type="ARBA" id="ARBA00022989"/>
    </source>
</evidence>
<dbReference type="Gene3D" id="3.30.70.100">
    <property type="match status" value="1"/>
</dbReference>
<dbReference type="Gene3D" id="2.30.30.60">
    <property type="match status" value="1"/>
</dbReference>
<dbReference type="InterPro" id="IPR049142">
    <property type="entry name" value="MS_channel_1st"/>
</dbReference>
<feature type="transmembrane region" description="Helical" evidence="7">
    <location>
        <begin position="77"/>
        <end position="99"/>
    </location>
</feature>
<feature type="transmembrane region" description="Helical" evidence="7">
    <location>
        <begin position="153"/>
        <end position="179"/>
    </location>
</feature>
<keyword evidence="3" id="KW-1003">Cell membrane</keyword>
<accession>A0A350HAL2</accession>
<dbReference type="GO" id="GO:0008381">
    <property type="term" value="F:mechanosensitive monoatomic ion channel activity"/>
    <property type="evidence" value="ECO:0007669"/>
    <property type="project" value="InterPro"/>
</dbReference>
<evidence type="ECO:0000259" key="10">
    <source>
        <dbReference type="Pfam" id="PF21088"/>
    </source>
</evidence>
<dbReference type="InterPro" id="IPR023408">
    <property type="entry name" value="MscS_beta-dom_sf"/>
</dbReference>
<keyword evidence="6 7" id="KW-0472">Membrane</keyword>
<keyword evidence="4 7" id="KW-0812">Transmembrane</keyword>
<feature type="domain" description="Mechanosensitive ion channel MscS" evidence="8">
    <location>
        <begin position="167"/>
        <end position="232"/>
    </location>
</feature>
<dbReference type="InterPro" id="IPR006685">
    <property type="entry name" value="MscS_channel_2nd"/>
</dbReference>
<dbReference type="InterPro" id="IPR011014">
    <property type="entry name" value="MscS_channel_TM-2"/>
</dbReference>
<sequence length="339" mass="38417">MDRIIWDNPVSSYLLFLVALFSAIIISFVIFFFTKRFKGKIIRRVKSIIIIIVISLSLQIASGFFDMSTDMHHYTFLAAKILYVISFTWLLIKLSYFGIERIYKMKHIAESMHFTHQVVNLLKKASFLFLSVIALTMVLNLLGFNVFSLVTGLGIGGLAVALGAQEILANIIGGITIFISGLIKQGDFVEIESHSGYIHAIGMRTTKIMRLDGKMVIIPNSHIMKTTIINHTSDSGVIQTYVLPLQYSMNAEQIKRASDIVREILEKDARITDKKSISVGFYKFDVYALNLYVSFSITDISLAGEIKEDFHYLVKHRFDSEKINFAYPTQTIKIADKNQ</sequence>
<dbReference type="SUPFAM" id="SSF50182">
    <property type="entry name" value="Sm-like ribonucleoproteins"/>
    <property type="match status" value="1"/>
</dbReference>
<feature type="domain" description="Mechanosensitive ion channel transmembrane helices 2/3" evidence="10">
    <location>
        <begin position="128"/>
        <end position="165"/>
    </location>
</feature>
<dbReference type="SUPFAM" id="SSF82689">
    <property type="entry name" value="Mechanosensitive channel protein MscS (YggB), C-terminal domain"/>
    <property type="match status" value="1"/>
</dbReference>
<evidence type="ECO:0000256" key="2">
    <source>
        <dbReference type="ARBA" id="ARBA00008017"/>
    </source>
</evidence>
<reference evidence="11 12" key="1">
    <citation type="journal article" date="2018" name="Nat. Biotechnol.">
        <title>A standardized bacterial taxonomy based on genome phylogeny substantially revises the tree of life.</title>
        <authorList>
            <person name="Parks D.H."/>
            <person name="Chuvochina M."/>
            <person name="Waite D.W."/>
            <person name="Rinke C."/>
            <person name="Skarshewski A."/>
            <person name="Chaumeil P.A."/>
            <person name="Hugenholtz P."/>
        </authorList>
    </citation>
    <scope>NUCLEOTIDE SEQUENCE [LARGE SCALE GENOMIC DNA]</scope>
    <source>
        <strain evidence="11">UBA9956</strain>
    </source>
</reference>
<dbReference type="InterPro" id="IPR010920">
    <property type="entry name" value="LSM_dom_sf"/>
</dbReference>
<dbReference type="Pfam" id="PF00924">
    <property type="entry name" value="MS_channel_2nd"/>
    <property type="match status" value="1"/>
</dbReference>
<evidence type="ECO:0008006" key="13">
    <source>
        <dbReference type="Google" id="ProtNLM"/>
    </source>
</evidence>
<evidence type="ECO:0000256" key="3">
    <source>
        <dbReference type="ARBA" id="ARBA00022475"/>
    </source>
</evidence>
<protein>
    <recommendedName>
        <fullName evidence="13">Mechanosensitive ion channel family protein</fullName>
    </recommendedName>
</protein>
<evidence type="ECO:0000259" key="9">
    <source>
        <dbReference type="Pfam" id="PF21082"/>
    </source>
</evidence>
<dbReference type="Gene3D" id="1.10.287.1260">
    <property type="match status" value="1"/>
</dbReference>
<organism evidence="11 12">
    <name type="scientific">candidate division WOR-3 bacterium</name>
    <dbReference type="NCBI Taxonomy" id="2052148"/>
    <lineage>
        <taxon>Bacteria</taxon>
        <taxon>Bacteria division WOR-3</taxon>
    </lineage>
</organism>
<dbReference type="SUPFAM" id="SSF82861">
    <property type="entry name" value="Mechanosensitive channel protein MscS (YggB), transmembrane region"/>
    <property type="match status" value="1"/>
</dbReference>
<comment type="caution">
    <text evidence="11">The sequence shown here is derived from an EMBL/GenBank/DDBJ whole genome shotgun (WGS) entry which is preliminary data.</text>
</comment>
<feature type="domain" description="Mechanosensitive ion channel MscS C-terminal" evidence="9">
    <location>
        <begin position="243"/>
        <end position="325"/>
    </location>
</feature>
<name>A0A350HAL2_UNCW3</name>
<keyword evidence="5 7" id="KW-1133">Transmembrane helix</keyword>
<dbReference type="PANTHER" id="PTHR30221:SF1">
    <property type="entry name" value="SMALL-CONDUCTANCE MECHANOSENSITIVE CHANNEL"/>
    <property type="match status" value="1"/>
</dbReference>
<comment type="similarity">
    <text evidence="2">Belongs to the MscS (TC 1.A.23) family.</text>
</comment>
<evidence type="ECO:0000259" key="8">
    <source>
        <dbReference type="Pfam" id="PF00924"/>
    </source>
</evidence>
<dbReference type="InterPro" id="IPR045275">
    <property type="entry name" value="MscS_archaea/bacteria_type"/>
</dbReference>
<evidence type="ECO:0000256" key="1">
    <source>
        <dbReference type="ARBA" id="ARBA00004651"/>
    </source>
</evidence>
<feature type="transmembrane region" description="Helical" evidence="7">
    <location>
        <begin position="127"/>
        <end position="147"/>
    </location>
</feature>
<evidence type="ECO:0000313" key="11">
    <source>
        <dbReference type="EMBL" id="HAV92578.1"/>
    </source>
</evidence>
<proteinExistence type="inferred from homology"/>
<evidence type="ECO:0000256" key="4">
    <source>
        <dbReference type="ARBA" id="ARBA00022692"/>
    </source>
</evidence>
<evidence type="ECO:0000256" key="6">
    <source>
        <dbReference type="ARBA" id="ARBA00023136"/>
    </source>
</evidence>
<feature type="transmembrane region" description="Helical" evidence="7">
    <location>
        <begin position="45"/>
        <end position="65"/>
    </location>
</feature>
<dbReference type="InterPro" id="IPR011066">
    <property type="entry name" value="MscS_channel_C_sf"/>
</dbReference>
<gene>
    <name evidence="11" type="ORF">DCW38_05285</name>
</gene>